<evidence type="ECO:0000256" key="3">
    <source>
        <dbReference type="ARBA" id="ARBA00022692"/>
    </source>
</evidence>
<evidence type="ECO:0000256" key="6">
    <source>
        <dbReference type="SAM" id="Phobius"/>
    </source>
</evidence>
<dbReference type="SUPFAM" id="SSF103481">
    <property type="entry name" value="Multidrug resistance efflux transporter EmrE"/>
    <property type="match status" value="2"/>
</dbReference>
<proteinExistence type="predicted"/>
<feature type="transmembrane region" description="Helical" evidence="6">
    <location>
        <begin position="30"/>
        <end position="53"/>
    </location>
</feature>
<dbReference type="GO" id="GO:0005886">
    <property type="term" value="C:plasma membrane"/>
    <property type="evidence" value="ECO:0007669"/>
    <property type="project" value="UniProtKB-SubCell"/>
</dbReference>
<gene>
    <name evidence="8" type="ORF">CSA60_01045</name>
</gene>
<keyword evidence="4 6" id="KW-1133">Transmembrane helix</keyword>
<comment type="subcellular location">
    <subcellularLocation>
        <location evidence="1">Cell membrane</location>
        <topology evidence="1">Multi-pass membrane protein</topology>
    </subcellularLocation>
</comment>
<feature type="transmembrane region" description="Helical" evidence="6">
    <location>
        <begin position="153"/>
        <end position="171"/>
    </location>
</feature>
<dbReference type="PANTHER" id="PTHR32322:SF18">
    <property type="entry name" value="S-ADENOSYLMETHIONINE_S-ADENOSYLHOMOCYSTEINE TRANSPORTER"/>
    <property type="match status" value="1"/>
</dbReference>
<protein>
    <submittedName>
        <fullName evidence="8">EamA family transporter</fullName>
    </submittedName>
</protein>
<keyword evidence="2" id="KW-1003">Cell membrane</keyword>
<evidence type="ECO:0000313" key="8">
    <source>
        <dbReference type="EMBL" id="PIE25278.1"/>
    </source>
</evidence>
<feature type="transmembrane region" description="Helical" evidence="6">
    <location>
        <begin position="213"/>
        <end position="232"/>
    </location>
</feature>
<reference evidence="8 9" key="1">
    <citation type="submission" date="2017-10" db="EMBL/GenBank/DDBJ databases">
        <title>Novel microbial diversity and functional potential in the marine mammal oral microbiome.</title>
        <authorList>
            <person name="Dudek N.K."/>
            <person name="Sun C.L."/>
            <person name="Burstein D."/>
            <person name="Kantor R.S."/>
            <person name="Aliaga Goltsman D.S."/>
            <person name="Bik E.M."/>
            <person name="Thomas B.C."/>
            <person name="Banfield J.F."/>
            <person name="Relman D.A."/>
        </authorList>
    </citation>
    <scope>NUCLEOTIDE SEQUENCE [LARGE SCALE GENOMIC DNA]</scope>
    <source>
        <strain evidence="8">DOLJORAL78_47_21</strain>
    </source>
</reference>
<accession>A0A2G6JPE3</accession>
<evidence type="ECO:0000256" key="4">
    <source>
        <dbReference type="ARBA" id="ARBA00022989"/>
    </source>
</evidence>
<feature type="domain" description="EamA" evidence="7">
    <location>
        <begin position="2"/>
        <end position="135"/>
    </location>
</feature>
<evidence type="ECO:0000256" key="2">
    <source>
        <dbReference type="ARBA" id="ARBA00022475"/>
    </source>
</evidence>
<feature type="transmembrane region" description="Helical" evidence="6">
    <location>
        <begin position="178"/>
        <end position="201"/>
    </location>
</feature>
<organism evidence="8 9">
    <name type="scientific">Neptuniibacter caesariensis</name>
    <dbReference type="NCBI Taxonomy" id="207954"/>
    <lineage>
        <taxon>Bacteria</taxon>
        <taxon>Pseudomonadati</taxon>
        <taxon>Pseudomonadota</taxon>
        <taxon>Gammaproteobacteria</taxon>
        <taxon>Oceanospirillales</taxon>
        <taxon>Oceanospirillaceae</taxon>
        <taxon>Neptuniibacter</taxon>
    </lineage>
</organism>
<comment type="caution">
    <text evidence="8">The sequence shown here is derived from an EMBL/GenBank/DDBJ whole genome shotgun (WGS) entry which is preliminary data.</text>
</comment>
<dbReference type="InterPro" id="IPR000620">
    <property type="entry name" value="EamA_dom"/>
</dbReference>
<feature type="domain" description="EamA" evidence="7">
    <location>
        <begin position="150"/>
        <end position="286"/>
    </location>
</feature>
<dbReference type="EMBL" id="PDSH01000009">
    <property type="protein sequence ID" value="PIE25278.1"/>
    <property type="molecule type" value="Genomic_DNA"/>
</dbReference>
<feature type="transmembrane region" description="Helical" evidence="6">
    <location>
        <begin position="244"/>
        <end position="264"/>
    </location>
</feature>
<dbReference type="AlphaFoldDB" id="A0A2G6JPE3"/>
<dbReference type="Pfam" id="PF00892">
    <property type="entry name" value="EamA"/>
    <property type="match status" value="2"/>
</dbReference>
<dbReference type="STRING" id="207954.MED92_15638"/>
<dbReference type="InterPro" id="IPR050638">
    <property type="entry name" value="AA-Vitamin_Transporters"/>
</dbReference>
<evidence type="ECO:0000256" key="5">
    <source>
        <dbReference type="ARBA" id="ARBA00023136"/>
    </source>
</evidence>
<feature type="transmembrane region" description="Helical" evidence="6">
    <location>
        <begin position="65"/>
        <end position="83"/>
    </location>
</feature>
<evidence type="ECO:0000259" key="7">
    <source>
        <dbReference type="Pfam" id="PF00892"/>
    </source>
</evidence>
<keyword evidence="5 6" id="KW-0472">Membrane</keyword>
<evidence type="ECO:0000313" key="9">
    <source>
        <dbReference type="Proteomes" id="UP000243469"/>
    </source>
</evidence>
<feature type="transmembrane region" description="Helical" evidence="6">
    <location>
        <begin position="95"/>
        <end position="112"/>
    </location>
</feature>
<feature type="transmembrane region" description="Helical" evidence="6">
    <location>
        <begin position="124"/>
        <end position="147"/>
    </location>
</feature>
<dbReference type="InterPro" id="IPR037185">
    <property type="entry name" value="EmrE-like"/>
</dbReference>
<feature type="transmembrane region" description="Helical" evidence="6">
    <location>
        <begin position="270"/>
        <end position="287"/>
    </location>
</feature>
<sequence length="297" mass="33245">MAYLLLCLTTLFWAGNFVLARAFSVDIPPITLASIRWTAAFLILLPFALPAIYRHWHTVRQNLPILCLFSVLSVAGFNTLAYIGLQYTTAVNGTLMQSSLPIMILLLSTLVLKEAASLRQWAGVFVSLLGVLILISRADFAVLAGLHFNPGDLWVLFAMLVWGCYSIVLRWRPEGLPGFTLFSVTLTIGVLLLAPLAFIEMQDRPAIVWDSDVYMLIAYLAVFPSILAYMFWNYGIEKLGARSAGLFIHLVPLWGMLLSVIFLGETLYAFHFWGIVLIFVGIYFAVISDKKQNIQEK</sequence>
<name>A0A2G6JPE3_NEPCE</name>
<keyword evidence="3 6" id="KW-0812">Transmembrane</keyword>
<dbReference type="Proteomes" id="UP000243469">
    <property type="component" value="Unassembled WGS sequence"/>
</dbReference>
<evidence type="ECO:0000256" key="1">
    <source>
        <dbReference type="ARBA" id="ARBA00004651"/>
    </source>
</evidence>
<dbReference type="PANTHER" id="PTHR32322">
    <property type="entry name" value="INNER MEMBRANE TRANSPORTER"/>
    <property type="match status" value="1"/>
</dbReference>